<dbReference type="PROSITE" id="PS50005">
    <property type="entry name" value="TPR"/>
    <property type="match status" value="3"/>
</dbReference>
<name>A0A037ZBY1_9RHOB</name>
<dbReference type="OrthoDB" id="7702646at2"/>
<evidence type="ECO:0000313" key="5">
    <source>
        <dbReference type="Proteomes" id="UP000026249"/>
    </source>
</evidence>
<feature type="repeat" description="TPR" evidence="3">
    <location>
        <begin position="65"/>
        <end position="98"/>
    </location>
</feature>
<dbReference type="PANTHER" id="PTHR44858:SF1">
    <property type="entry name" value="UDP-N-ACETYLGLUCOSAMINE--PEPTIDE N-ACETYLGLUCOSAMINYLTRANSFERASE SPINDLY-RELATED"/>
    <property type="match status" value="1"/>
</dbReference>
<dbReference type="RefSeq" id="WP_035262835.1">
    <property type="nucleotide sequence ID" value="NZ_JFKE01000013.1"/>
</dbReference>
<reference evidence="4 5" key="1">
    <citation type="submission" date="2014-03" db="EMBL/GenBank/DDBJ databases">
        <title>Draft Genome Sequence of Actibacterium mucosum KCTC 23349, a Marine Alphaproteobacterium with Complex Ionic Requirements Isolated from Mediterranean Seawater at Malvarrosa Beach, Valencia, Spain.</title>
        <authorList>
            <person name="Arahal D.R."/>
            <person name="Shao Z."/>
            <person name="Lai Q."/>
            <person name="Pujalte M.J."/>
        </authorList>
    </citation>
    <scope>NUCLEOTIDE SEQUENCE [LARGE SCALE GENOMIC DNA]</scope>
    <source>
        <strain evidence="4 5">KCTC 23349</strain>
    </source>
</reference>
<protein>
    <submittedName>
        <fullName evidence="4">Uncharacterized protein</fullName>
    </submittedName>
</protein>
<dbReference type="InterPro" id="IPR011990">
    <property type="entry name" value="TPR-like_helical_dom_sf"/>
</dbReference>
<evidence type="ECO:0000256" key="2">
    <source>
        <dbReference type="ARBA" id="ARBA00022803"/>
    </source>
</evidence>
<dbReference type="SMART" id="SM00028">
    <property type="entry name" value="TPR"/>
    <property type="match status" value="7"/>
</dbReference>
<dbReference type="Gene3D" id="1.25.40.10">
    <property type="entry name" value="Tetratricopeptide repeat domain"/>
    <property type="match status" value="2"/>
</dbReference>
<dbReference type="Pfam" id="PF13181">
    <property type="entry name" value="TPR_8"/>
    <property type="match status" value="1"/>
</dbReference>
<organism evidence="4 5">
    <name type="scientific">Actibacterium mucosum KCTC 23349</name>
    <dbReference type="NCBI Taxonomy" id="1454373"/>
    <lineage>
        <taxon>Bacteria</taxon>
        <taxon>Pseudomonadati</taxon>
        <taxon>Pseudomonadota</taxon>
        <taxon>Alphaproteobacteria</taxon>
        <taxon>Rhodobacterales</taxon>
        <taxon>Roseobacteraceae</taxon>
        <taxon>Actibacterium</taxon>
    </lineage>
</organism>
<feature type="repeat" description="TPR" evidence="3">
    <location>
        <begin position="168"/>
        <end position="201"/>
    </location>
</feature>
<dbReference type="AlphaFoldDB" id="A0A037ZBY1"/>
<dbReference type="Pfam" id="PF14559">
    <property type="entry name" value="TPR_19"/>
    <property type="match status" value="1"/>
</dbReference>
<feature type="repeat" description="TPR" evidence="3">
    <location>
        <begin position="338"/>
        <end position="371"/>
    </location>
</feature>
<dbReference type="SUPFAM" id="SSF48452">
    <property type="entry name" value="TPR-like"/>
    <property type="match status" value="2"/>
</dbReference>
<accession>A0A037ZBY1</accession>
<dbReference type="Proteomes" id="UP000026249">
    <property type="component" value="Unassembled WGS sequence"/>
</dbReference>
<evidence type="ECO:0000256" key="3">
    <source>
        <dbReference type="PROSITE-ProRule" id="PRU00339"/>
    </source>
</evidence>
<proteinExistence type="predicted"/>
<dbReference type="EMBL" id="JFKE01000013">
    <property type="protein sequence ID" value="KAJ53984.1"/>
    <property type="molecule type" value="Genomic_DNA"/>
</dbReference>
<evidence type="ECO:0000256" key="1">
    <source>
        <dbReference type="ARBA" id="ARBA00022737"/>
    </source>
</evidence>
<dbReference type="InterPro" id="IPR019734">
    <property type="entry name" value="TPR_rpt"/>
</dbReference>
<keyword evidence="5" id="KW-1185">Reference proteome</keyword>
<evidence type="ECO:0000313" key="4">
    <source>
        <dbReference type="EMBL" id="KAJ53984.1"/>
    </source>
</evidence>
<comment type="caution">
    <text evidence="4">The sequence shown here is derived from an EMBL/GenBank/DDBJ whole genome shotgun (WGS) entry which is preliminary data.</text>
</comment>
<dbReference type="STRING" id="1454373.ACMU_04575"/>
<dbReference type="PANTHER" id="PTHR44858">
    <property type="entry name" value="TETRATRICOPEPTIDE REPEAT PROTEIN 6"/>
    <property type="match status" value="1"/>
</dbReference>
<keyword evidence="1" id="KW-0677">Repeat</keyword>
<sequence length="441" mass="49573">MRHSFTLIIAVALVLVSPAVGKPLLRHSQDTYAKACMDWNDSYERLVELCETALNEPGLSENDRLGVMDVLGWSHVELGDLARATEIYDEMLTIKPGNVDAFNALGWIEWTKEDFEAAAAHFGSSMARKPTAEALAGLAASRYNTGELTLDEAAAQLEAAVAIDPDYSWPLARLGWNMHEAGRFDEALSAFDRAIEIDEFDTWAWGGRAQTLRYRGEFQEALEAIQTSLEIDETSTWDIYERGLILFDLSRYKQAINDFDTTMKDWPDIAYVRVMKARALIGLGREFHALGVLERAEVDLGYDYDVLDWRAWLYSINGMREKALQDAEAMIAADETNAWAHERLGSVYIEFDENDKARAAYEKALELEENMGYSLFKLASLDVRDGALDEGEARMMKALEAGIDEANISEFVAELSAKFEYVRAVQFRVKARDYLAAKEGG</sequence>
<gene>
    <name evidence="4" type="ORF">ACMU_04575</name>
</gene>
<dbReference type="InterPro" id="IPR050498">
    <property type="entry name" value="Ycf3"/>
</dbReference>
<keyword evidence="2 3" id="KW-0802">TPR repeat</keyword>